<sequence>MKRFYLYRIFTLNHFMTAIYVIYLRSLGCSFVSIAAFHTAKDLTVMGLEIPLSYLSEKIGYKFVLALSGIFMTLSMLLMMVTTNRALLLLSFICWGIAVSCDSGISDAYLYEQVGEQRYPIVQSNTIMWRQLVGSGFKLIGSMVYSVFQLLPFLLTIVNSLISTGTALSFKPIKVKQTPRKVSFKQFKGTVLSPAYLAVVFHNVCLITFLSLTFTYESVLLVDQGLDANWLGVVTCLKLIVSSFGVHLVKKFVHVKNSSNFYLWLYVISTVAILGLGNQASILVTILSILVISIVNGVMFPYRTILLNKVIQDNRATLLSIQSQGQFLMRAVLSLVMSWIADTVSPSFAMVGLALLTLSSILIMRGCFYPIMRTVDEWNENKVKSVA</sequence>
<dbReference type="RefSeq" id="WP_161831670.1">
    <property type="nucleotide sequence ID" value="NZ_AP028127.1"/>
</dbReference>
<feature type="transmembrane region" description="Helical" evidence="1">
    <location>
        <begin position="12"/>
        <end position="39"/>
    </location>
</feature>
<gene>
    <name evidence="2" type="ORF">T23_08590</name>
</gene>
<name>A0ABN6ZAB1_9FIRM</name>
<feature type="transmembrane region" description="Helical" evidence="1">
    <location>
        <begin position="347"/>
        <end position="364"/>
    </location>
</feature>
<organism evidence="2 3">
    <name type="scientific">Turicibacter faecis</name>
    <dbReference type="NCBI Taxonomy" id="2963365"/>
    <lineage>
        <taxon>Bacteria</taxon>
        <taxon>Bacillati</taxon>
        <taxon>Bacillota</taxon>
        <taxon>Erysipelotrichia</taxon>
        <taxon>Erysipelotrichales</taxon>
        <taxon>Turicibacteraceae</taxon>
        <taxon>Turicibacter</taxon>
    </lineage>
</organism>
<keyword evidence="1" id="KW-1133">Transmembrane helix</keyword>
<proteinExistence type="predicted"/>
<feature type="transmembrane region" description="Helical" evidence="1">
    <location>
        <begin position="147"/>
        <end position="170"/>
    </location>
</feature>
<protein>
    <submittedName>
        <fullName evidence="2">Membrane protein</fullName>
    </submittedName>
</protein>
<feature type="transmembrane region" description="Helical" evidence="1">
    <location>
        <begin position="191"/>
        <end position="216"/>
    </location>
</feature>
<keyword evidence="1" id="KW-0472">Membrane</keyword>
<feature type="transmembrane region" description="Helical" evidence="1">
    <location>
        <begin position="86"/>
        <end position="105"/>
    </location>
</feature>
<evidence type="ECO:0000313" key="3">
    <source>
        <dbReference type="Proteomes" id="UP001432099"/>
    </source>
</evidence>
<dbReference type="Proteomes" id="UP001432099">
    <property type="component" value="Chromosome"/>
</dbReference>
<feature type="transmembrane region" description="Helical" evidence="1">
    <location>
        <begin position="228"/>
        <end position="249"/>
    </location>
</feature>
<evidence type="ECO:0000313" key="2">
    <source>
        <dbReference type="EMBL" id="BEH90757.1"/>
    </source>
</evidence>
<feature type="transmembrane region" description="Helical" evidence="1">
    <location>
        <begin position="261"/>
        <end position="277"/>
    </location>
</feature>
<dbReference type="EMBL" id="AP028127">
    <property type="protein sequence ID" value="BEH90757.1"/>
    <property type="molecule type" value="Genomic_DNA"/>
</dbReference>
<dbReference type="InterPro" id="IPR053160">
    <property type="entry name" value="MFS_DHA3_Transporter"/>
</dbReference>
<keyword evidence="3" id="KW-1185">Reference proteome</keyword>
<dbReference type="SUPFAM" id="SSF103473">
    <property type="entry name" value="MFS general substrate transporter"/>
    <property type="match status" value="1"/>
</dbReference>
<dbReference type="Gene3D" id="1.20.1250.20">
    <property type="entry name" value="MFS general substrate transporter like domains"/>
    <property type="match status" value="1"/>
</dbReference>
<feature type="transmembrane region" description="Helical" evidence="1">
    <location>
        <begin position="59"/>
        <end position="79"/>
    </location>
</feature>
<dbReference type="PANTHER" id="PTHR23530:SF1">
    <property type="entry name" value="PERMEASE, MAJOR FACILITATOR SUPERFAMILY-RELATED"/>
    <property type="match status" value="1"/>
</dbReference>
<dbReference type="InterPro" id="IPR036259">
    <property type="entry name" value="MFS_trans_sf"/>
</dbReference>
<reference evidence="2" key="1">
    <citation type="journal article" date="2024" name="Int. J. Syst. Evol. Microbiol.">
        <title>Turicibacter faecis sp. nov., isolated from faeces of heart failure mouse model.</title>
        <authorList>
            <person name="Imamura Y."/>
            <person name="Motooka D."/>
            <person name="Nakajima Y."/>
            <person name="Ito S."/>
            <person name="Kitakaze M."/>
            <person name="Iida T."/>
            <person name="Nakamura S."/>
        </authorList>
    </citation>
    <scope>NUCLEOTIDE SEQUENCE</scope>
    <source>
        <strain evidence="2">TC023</strain>
    </source>
</reference>
<evidence type="ECO:0000256" key="1">
    <source>
        <dbReference type="SAM" id="Phobius"/>
    </source>
</evidence>
<dbReference type="PANTHER" id="PTHR23530">
    <property type="entry name" value="TRANSPORT PROTEIN-RELATED"/>
    <property type="match status" value="1"/>
</dbReference>
<keyword evidence="1" id="KW-0812">Transmembrane</keyword>
<accession>A0ABN6ZAB1</accession>
<dbReference type="CDD" id="cd06174">
    <property type="entry name" value="MFS"/>
    <property type="match status" value="1"/>
</dbReference>